<dbReference type="EMBL" id="FNFM01000003">
    <property type="protein sequence ID" value="SDJ93849.1"/>
    <property type="molecule type" value="Genomic_DNA"/>
</dbReference>
<evidence type="ECO:0000259" key="5">
    <source>
        <dbReference type="Pfam" id="PF00389"/>
    </source>
</evidence>
<dbReference type="Gene3D" id="3.40.50.720">
    <property type="entry name" value="NAD(P)-binding Rossmann-like Domain"/>
    <property type="match status" value="2"/>
</dbReference>
<evidence type="ECO:0000313" key="7">
    <source>
        <dbReference type="EMBL" id="SDJ93849.1"/>
    </source>
</evidence>
<accession>A0A1G8XTE2</accession>
<dbReference type="Proteomes" id="UP000199213">
    <property type="component" value="Unassembled WGS sequence"/>
</dbReference>
<dbReference type="RefSeq" id="WP_092626907.1">
    <property type="nucleotide sequence ID" value="NZ_FNFM01000003.1"/>
</dbReference>
<organism evidence="7 8">
    <name type="scientific">Actinopolyspora mzabensis</name>
    <dbReference type="NCBI Taxonomy" id="995066"/>
    <lineage>
        <taxon>Bacteria</taxon>
        <taxon>Bacillati</taxon>
        <taxon>Actinomycetota</taxon>
        <taxon>Actinomycetes</taxon>
        <taxon>Actinopolysporales</taxon>
        <taxon>Actinopolysporaceae</taxon>
        <taxon>Actinopolyspora</taxon>
    </lineage>
</organism>
<evidence type="ECO:0000256" key="1">
    <source>
        <dbReference type="ARBA" id="ARBA00005854"/>
    </source>
</evidence>
<reference evidence="8" key="1">
    <citation type="submission" date="2016-10" db="EMBL/GenBank/DDBJ databases">
        <authorList>
            <person name="Varghese N."/>
            <person name="Submissions S."/>
        </authorList>
    </citation>
    <scope>NUCLEOTIDE SEQUENCE [LARGE SCALE GENOMIC DNA]</scope>
    <source>
        <strain evidence="8">DSM 45460</strain>
    </source>
</reference>
<evidence type="ECO:0000313" key="8">
    <source>
        <dbReference type="Proteomes" id="UP000199213"/>
    </source>
</evidence>
<dbReference type="Pfam" id="PF00389">
    <property type="entry name" value="2-Hacid_dh"/>
    <property type="match status" value="1"/>
</dbReference>
<dbReference type="InterPro" id="IPR006140">
    <property type="entry name" value="D-isomer_DH_NAD-bd"/>
</dbReference>
<keyword evidence="8" id="KW-1185">Reference proteome</keyword>
<evidence type="ECO:0000256" key="2">
    <source>
        <dbReference type="ARBA" id="ARBA00023002"/>
    </source>
</evidence>
<name>A0A1G8XTE2_ACTMZ</name>
<protein>
    <submittedName>
        <fullName evidence="7">D-3-phosphoglycerate dehydrogenase</fullName>
    </submittedName>
</protein>
<dbReference type="AlphaFoldDB" id="A0A1G8XTE2"/>
<dbReference type="InterPro" id="IPR050857">
    <property type="entry name" value="D-2-hydroxyacid_DH"/>
</dbReference>
<evidence type="ECO:0000256" key="4">
    <source>
        <dbReference type="RuleBase" id="RU003719"/>
    </source>
</evidence>
<dbReference type="GO" id="GO:0016616">
    <property type="term" value="F:oxidoreductase activity, acting on the CH-OH group of donors, NAD or NADP as acceptor"/>
    <property type="evidence" value="ECO:0007669"/>
    <property type="project" value="InterPro"/>
</dbReference>
<keyword evidence="3" id="KW-0520">NAD</keyword>
<dbReference type="PANTHER" id="PTHR42789">
    <property type="entry name" value="D-ISOMER SPECIFIC 2-HYDROXYACID DEHYDROGENASE FAMILY PROTEIN (AFU_ORTHOLOGUE AFUA_6G10090)"/>
    <property type="match status" value="1"/>
</dbReference>
<dbReference type="SUPFAM" id="SSF52283">
    <property type="entry name" value="Formate/glycerate dehydrogenase catalytic domain-like"/>
    <property type="match status" value="1"/>
</dbReference>
<evidence type="ECO:0000259" key="6">
    <source>
        <dbReference type="Pfam" id="PF02826"/>
    </source>
</evidence>
<proteinExistence type="inferred from homology"/>
<sequence>MRILVADTFPETSLAELSRLGHECVYQPDLDSEQLRGTLGGAEVLVVRSTPVAAETLEAGDALRMVIRAGSGTNTIDSAAASRLGIHVCNVPGRNAVAVAELAFGLLLALDRNIADNVAELRAGHWNKRRYSRARGIHGRRVGVLGLGRIGLRFAERAVAFGTHVYALNNPERDRQTRERAEALGIELVTDLHELAQTCDVLSLHLPLTEATHHIVDRDLLARMGPGTILLNTSRGELIDEDALLEAMESRGVRAGIDVFRDEPEGGTGEITSRLAAHPNVYGTHHIGASTEQAQQAVADEVVHMIGAFRAGTVLHCVNEQFPPSERAGDAAVSARSGGVS</sequence>
<dbReference type="InterPro" id="IPR006139">
    <property type="entry name" value="D-isomer_2_OHA_DH_cat_dom"/>
</dbReference>
<evidence type="ECO:0000256" key="3">
    <source>
        <dbReference type="ARBA" id="ARBA00023027"/>
    </source>
</evidence>
<dbReference type="InterPro" id="IPR036291">
    <property type="entry name" value="NAD(P)-bd_dom_sf"/>
</dbReference>
<dbReference type="PANTHER" id="PTHR42789:SF1">
    <property type="entry name" value="D-ISOMER SPECIFIC 2-HYDROXYACID DEHYDROGENASE FAMILY PROTEIN (AFU_ORTHOLOGUE AFUA_6G10090)"/>
    <property type="match status" value="1"/>
</dbReference>
<dbReference type="GO" id="GO:0051287">
    <property type="term" value="F:NAD binding"/>
    <property type="evidence" value="ECO:0007669"/>
    <property type="project" value="InterPro"/>
</dbReference>
<feature type="domain" description="D-isomer specific 2-hydroxyacid dehydrogenase NAD-binding" evidence="6">
    <location>
        <begin position="104"/>
        <end position="288"/>
    </location>
</feature>
<feature type="domain" description="D-isomer specific 2-hydroxyacid dehydrogenase catalytic" evidence="5">
    <location>
        <begin position="3"/>
        <end position="319"/>
    </location>
</feature>
<comment type="similarity">
    <text evidence="1 4">Belongs to the D-isomer specific 2-hydroxyacid dehydrogenase family.</text>
</comment>
<dbReference type="OrthoDB" id="9793626at2"/>
<keyword evidence="2 4" id="KW-0560">Oxidoreductase</keyword>
<gene>
    <name evidence="7" type="ORF">SAMN04487820_10360</name>
</gene>
<dbReference type="SUPFAM" id="SSF51735">
    <property type="entry name" value="NAD(P)-binding Rossmann-fold domains"/>
    <property type="match status" value="1"/>
</dbReference>
<dbReference type="Pfam" id="PF02826">
    <property type="entry name" value="2-Hacid_dh_C"/>
    <property type="match status" value="1"/>
</dbReference>